<comment type="caution">
    <text evidence="1">The sequence shown here is derived from an EMBL/GenBank/DDBJ whole genome shotgun (WGS) entry which is preliminary data.</text>
</comment>
<reference evidence="1" key="1">
    <citation type="journal article" date="2015" name="Nature">
        <title>Complex archaea that bridge the gap between prokaryotes and eukaryotes.</title>
        <authorList>
            <person name="Spang A."/>
            <person name="Saw J.H."/>
            <person name="Jorgensen S.L."/>
            <person name="Zaremba-Niedzwiedzka K."/>
            <person name="Martijn J."/>
            <person name="Lind A.E."/>
            <person name="van Eijk R."/>
            <person name="Schleper C."/>
            <person name="Guy L."/>
            <person name="Ettema T.J."/>
        </authorList>
    </citation>
    <scope>NUCLEOTIDE SEQUENCE</scope>
</reference>
<dbReference type="Gene3D" id="3.90.920.10">
    <property type="entry name" value="DNA primase, PRIM domain"/>
    <property type="match status" value="1"/>
</dbReference>
<organism evidence="1">
    <name type="scientific">marine sediment metagenome</name>
    <dbReference type="NCBI Taxonomy" id="412755"/>
    <lineage>
        <taxon>unclassified sequences</taxon>
        <taxon>metagenomes</taxon>
        <taxon>ecological metagenomes</taxon>
    </lineage>
</organism>
<feature type="non-terminal residue" evidence="1">
    <location>
        <position position="64"/>
    </location>
</feature>
<name>A0A0F9D394_9ZZZZ</name>
<evidence type="ECO:0000313" key="1">
    <source>
        <dbReference type="EMBL" id="KKL06583.1"/>
    </source>
</evidence>
<gene>
    <name evidence="1" type="ORF">LCGC14_2594570</name>
</gene>
<accession>A0A0F9D394</accession>
<dbReference type="SUPFAM" id="SSF56747">
    <property type="entry name" value="Prim-pol domain"/>
    <property type="match status" value="1"/>
</dbReference>
<dbReference type="AlphaFoldDB" id="A0A0F9D394"/>
<protein>
    <submittedName>
        <fullName evidence="1">Uncharacterized protein</fullName>
    </submittedName>
</protein>
<sequence>MNDNHYLKRLFKDYYYKNRNNLPVIELFDQREFGFIPWDKEIKMIRHIGFRKINDLVKYLTDSG</sequence>
<proteinExistence type="predicted"/>
<dbReference type="EMBL" id="LAZR01043646">
    <property type="protein sequence ID" value="KKL06583.1"/>
    <property type="molecule type" value="Genomic_DNA"/>
</dbReference>